<feature type="compositionally biased region" description="Basic and acidic residues" evidence="1">
    <location>
        <begin position="1"/>
        <end position="13"/>
    </location>
</feature>
<proteinExistence type="predicted"/>
<evidence type="ECO:0000313" key="2">
    <source>
        <dbReference type="EMBL" id="CUA86350.1"/>
    </source>
</evidence>
<organism evidence="2 3">
    <name type="scientific">Chelatococcus sambhunathii</name>
    <dbReference type="NCBI Taxonomy" id="363953"/>
    <lineage>
        <taxon>Bacteria</taxon>
        <taxon>Pseudomonadati</taxon>
        <taxon>Pseudomonadota</taxon>
        <taxon>Alphaproteobacteria</taxon>
        <taxon>Hyphomicrobiales</taxon>
        <taxon>Chelatococcaceae</taxon>
        <taxon>Chelatococcus</taxon>
    </lineage>
</organism>
<feature type="region of interest" description="Disordered" evidence="1">
    <location>
        <begin position="1"/>
        <end position="114"/>
    </location>
</feature>
<protein>
    <submittedName>
        <fullName evidence="2">Uncharacterized protein</fullName>
    </submittedName>
</protein>
<comment type="caution">
    <text evidence="2">The sequence shown here is derived from an EMBL/GenBank/DDBJ whole genome shotgun (WGS) entry which is preliminary data.</text>
</comment>
<accession>A0ABM9U2B1</accession>
<evidence type="ECO:0000256" key="1">
    <source>
        <dbReference type="SAM" id="MobiDB-lite"/>
    </source>
</evidence>
<reference evidence="2 3" key="1">
    <citation type="submission" date="2015-08" db="EMBL/GenBank/DDBJ databases">
        <authorList>
            <person name="Varghese N."/>
        </authorList>
    </citation>
    <scope>NUCLEOTIDE SEQUENCE [LARGE SCALE GENOMIC DNA]</scope>
    <source>
        <strain evidence="2 3">DSM 18167</strain>
    </source>
</reference>
<sequence>MAVLRKAEREHPIHPGRPAGHVSRGEALPLSAPPNPLPQWARATRQGHRLTKADRPLPASSRPRIDGSHGRMTQDIGPRGQQPDLTSRDKHMTEPAHGGLARHADIAKPRPHSLGGMDAIRARRGGHRTPLEEYGVHRPIFNVPDRQEKSQSMPVPRPGRGRAGGKSAHVLPGSASGRPSPAARDRPAGGAEGAQRQAGASSQDWPAHAMSGAIPRHCKIAEQTFKADISRTSGGGR</sequence>
<keyword evidence="3" id="KW-1185">Reference proteome</keyword>
<dbReference type="EMBL" id="CYHC01000002">
    <property type="protein sequence ID" value="CUA86350.1"/>
    <property type="molecule type" value="Genomic_DNA"/>
</dbReference>
<name>A0ABM9U2B1_9HYPH</name>
<gene>
    <name evidence="2" type="ORF">Ga0061061_102488</name>
</gene>
<dbReference type="Proteomes" id="UP000182178">
    <property type="component" value="Unassembled WGS sequence"/>
</dbReference>
<feature type="region of interest" description="Disordered" evidence="1">
    <location>
        <begin position="137"/>
        <end position="216"/>
    </location>
</feature>
<evidence type="ECO:0000313" key="3">
    <source>
        <dbReference type="Proteomes" id="UP000182178"/>
    </source>
</evidence>